<dbReference type="OrthoDB" id="8244441at2"/>
<comment type="caution">
    <text evidence="2">The sequence shown here is derived from an EMBL/GenBank/DDBJ whole genome shotgun (WGS) entry which is preliminary data.</text>
</comment>
<gene>
    <name evidence="2" type="ORF">Aple_029540</name>
</gene>
<dbReference type="EMBL" id="BLAF01000014">
    <property type="protein sequence ID" value="GES20058.1"/>
    <property type="molecule type" value="Genomic_DNA"/>
</dbReference>
<protein>
    <submittedName>
        <fullName evidence="2">Amidohydrolase</fullName>
    </submittedName>
</protein>
<dbReference type="SUPFAM" id="SSF51556">
    <property type="entry name" value="Metallo-dependent hydrolases"/>
    <property type="match status" value="1"/>
</dbReference>
<dbReference type="PANTHER" id="PTHR43383">
    <property type="entry name" value="NODULIN 6"/>
    <property type="match status" value="1"/>
</dbReference>
<dbReference type="Proteomes" id="UP000377595">
    <property type="component" value="Unassembled WGS sequence"/>
</dbReference>
<dbReference type="Gene3D" id="3.20.20.140">
    <property type="entry name" value="Metal-dependent hydrolases"/>
    <property type="match status" value="1"/>
</dbReference>
<proteinExistence type="predicted"/>
<sequence length="377" mass="40774">MPTDLDAVLAALPLVDHHVHGASAVPLDRTAFETLITESDRPIPAFMTQFDSQLGFAIRRWCAPVLGLPAHASPGDYLARRAELGAAEVNRRLLAASGIGRFLVETGYRGDEVLDVAGMAAASGRPVAEIVRIERVLEEVAATGVSAAELPHRFRAELAARCADAVGLKSIVAYRHGFAFTPEPPAEREVVAAAGRWLADGAARVEDPVLLRFGLWTGVDQGLPIQLHTGYGDPDVELHLCDPLLLTRWLKLVEPYGVDVLLLHCYPYQRNAGYLAQVFPHVYFDVGLGVNYTGSRSDAVIAESLELAPFSKILFSSDAWGPAELHHLGAHLFRRGLGRALRGWVDAGEWTSADAIRVATMIGVTNALRVYGLEPTP</sequence>
<dbReference type="Pfam" id="PF04909">
    <property type="entry name" value="Amidohydro_2"/>
    <property type="match status" value="1"/>
</dbReference>
<evidence type="ECO:0000259" key="1">
    <source>
        <dbReference type="Pfam" id="PF04909"/>
    </source>
</evidence>
<dbReference type="InterPro" id="IPR006680">
    <property type="entry name" value="Amidohydro-rel"/>
</dbReference>
<organism evidence="2 3">
    <name type="scientific">Acrocarpospora pleiomorpha</name>
    <dbReference type="NCBI Taxonomy" id="90975"/>
    <lineage>
        <taxon>Bacteria</taxon>
        <taxon>Bacillati</taxon>
        <taxon>Actinomycetota</taxon>
        <taxon>Actinomycetes</taxon>
        <taxon>Streptosporangiales</taxon>
        <taxon>Streptosporangiaceae</taxon>
        <taxon>Acrocarpospora</taxon>
    </lineage>
</organism>
<evidence type="ECO:0000313" key="2">
    <source>
        <dbReference type="EMBL" id="GES20058.1"/>
    </source>
</evidence>
<accession>A0A5M3XP91</accession>
<keyword evidence="3" id="KW-1185">Reference proteome</keyword>
<name>A0A5M3XP91_9ACTN</name>
<reference evidence="2 3" key="1">
    <citation type="submission" date="2019-10" db="EMBL/GenBank/DDBJ databases">
        <title>Whole genome shotgun sequence of Acrocarpospora pleiomorpha NBRC 16267.</title>
        <authorList>
            <person name="Ichikawa N."/>
            <person name="Kimura A."/>
            <person name="Kitahashi Y."/>
            <person name="Komaki H."/>
            <person name="Oguchi A."/>
        </authorList>
    </citation>
    <scope>NUCLEOTIDE SEQUENCE [LARGE SCALE GENOMIC DNA]</scope>
    <source>
        <strain evidence="2 3">NBRC 16267</strain>
    </source>
</reference>
<feature type="domain" description="Amidohydrolase-related" evidence="1">
    <location>
        <begin position="156"/>
        <end position="373"/>
    </location>
</feature>
<dbReference type="AlphaFoldDB" id="A0A5M3XP91"/>
<dbReference type="PANTHER" id="PTHR43383:SF2">
    <property type="entry name" value="AMIDOHYDROLASE 2 FAMILY PROTEIN"/>
    <property type="match status" value="1"/>
</dbReference>
<keyword evidence="2" id="KW-0378">Hydrolase</keyword>
<evidence type="ECO:0000313" key="3">
    <source>
        <dbReference type="Proteomes" id="UP000377595"/>
    </source>
</evidence>
<dbReference type="InterPro" id="IPR032466">
    <property type="entry name" value="Metal_Hydrolase"/>
</dbReference>
<dbReference type="GO" id="GO:0016787">
    <property type="term" value="F:hydrolase activity"/>
    <property type="evidence" value="ECO:0007669"/>
    <property type="project" value="UniProtKB-KW"/>
</dbReference>
<dbReference type="RefSeq" id="WP_155345115.1">
    <property type="nucleotide sequence ID" value="NZ_BAAAHM010000008.1"/>
</dbReference>